<dbReference type="EMBL" id="UYRX01000180">
    <property type="protein sequence ID" value="VDK76680.1"/>
    <property type="molecule type" value="Genomic_DNA"/>
</dbReference>
<accession>A0A3P6TBN7</accession>
<name>A0A3P6TBN7_LITSI</name>
<keyword evidence="2" id="KW-1185">Reference proteome</keyword>
<protein>
    <submittedName>
        <fullName evidence="1">Uncharacterized protein</fullName>
    </submittedName>
</protein>
<evidence type="ECO:0000313" key="2">
    <source>
        <dbReference type="Proteomes" id="UP000277928"/>
    </source>
</evidence>
<proteinExistence type="predicted"/>
<gene>
    <name evidence="1" type="ORF">NLS_LOCUS3365</name>
</gene>
<organism evidence="1 2">
    <name type="scientific">Litomosoides sigmodontis</name>
    <name type="common">Filarial nematode worm</name>
    <dbReference type="NCBI Taxonomy" id="42156"/>
    <lineage>
        <taxon>Eukaryota</taxon>
        <taxon>Metazoa</taxon>
        <taxon>Ecdysozoa</taxon>
        <taxon>Nematoda</taxon>
        <taxon>Chromadorea</taxon>
        <taxon>Rhabditida</taxon>
        <taxon>Spirurina</taxon>
        <taxon>Spiruromorpha</taxon>
        <taxon>Filarioidea</taxon>
        <taxon>Onchocercidae</taxon>
        <taxon>Litomosoides</taxon>
    </lineage>
</organism>
<dbReference type="Proteomes" id="UP000277928">
    <property type="component" value="Unassembled WGS sequence"/>
</dbReference>
<reference evidence="1 2" key="1">
    <citation type="submission" date="2018-08" db="EMBL/GenBank/DDBJ databases">
        <authorList>
            <person name="Laetsch R D."/>
            <person name="Stevens L."/>
            <person name="Kumar S."/>
            <person name="Blaxter L. M."/>
        </authorList>
    </citation>
    <scope>NUCLEOTIDE SEQUENCE [LARGE SCALE GENOMIC DNA]</scope>
</reference>
<evidence type="ECO:0000313" key="1">
    <source>
        <dbReference type="EMBL" id="VDK76680.1"/>
    </source>
</evidence>
<dbReference type="AlphaFoldDB" id="A0A3P6TBN7"/>
<sequence>MVGKISSIKKRHESSNYIKEEPRGRQINFHGELVCLCCGGECCILFLRQYWSVPSRYSDDLSELNAMADEDDVVYEQIDKQNNTLRETIGGQKTNKENDCTVVQETIGGQKMNEHDNCCTVVRERSMDKGPIKTMIVPYVACGTTVERKHMRDQSVRVTHLKTFPTLFYLFLKQREQ</sequence>